<dbReference type="AlphaFoldDB" id="A0A8J7JCZ6"/>
<accession>A0A8J7JCZ6</accession>
<gene>
    <name evidence="2" type="ORF">IQ249_19050</name>
</gene>
<sequence>MSLETIALIGVLTLLAISVGADFLWLIVMKPALSQISDRAALEIMGSIHLQAIKVMPVIFLIMLTFAVILNLIPPSRSESYLLRIGLISLAIYFALVLVTSISIHHGSVSISNGAESELMIRELQNKWDAILWFRAIGVLVSYWSFLHYALNPKIHRT</sequence>
<keyword evidence="3" id="KW-1185">Reference proteome</keyword>
<reference evidence="2" key="1">
    <citation type="submission" date="2020-10" db="EMBL/GenBank/DDBJ databases">
        <authorList>
            <person name="Castelo-Branco R."/>
            <person name="Eusebio N."/>
            <person name="Adriana R."/>
            <person name="Vieira A."/>
            <person name="Brugerolle De Fraissinette N."/>
            <person name="Rezende De Castro R."/>
            <person name="Schneider M.P."/>
            <person name="Vasconcelos V."/>
            <person name="Leao P.N."/>
        </authorList>
    </citation>
    <scope>NUCLEOTIDE SEQUENCE</scope>
    <source>
        <strain evidence="2">LEGE 07157</strain>
    </source>
</reference>
<evidence type="ECO:0000313" key="2">
    <source>
        <dbReference type="EMBL" id="MBE9118000.1"/>
    </source>
</evidence>
<comment type="caution">
    <text evidence="2">The sequence shown here is derived from an EMBL/GenBank/DDBJ whole genome shotgun (WGS) entry which is preliminary data.</text>
</comment>
<evidence type="ECO:0000313" key="3">
    <source>
        <dbReference type="Proteomes" id="UP000654482"/>
    </source>
</evidence>
<keyword evidence="1" id="KW-0472">Membrane</keyword>
<evidence type="ECO:0000256" key="1">
    <source>
        <dbReference type="SAM" id="Phobius"/>
    </source>
</evidence>
<dbReference type="EMBL" id="JADEWZ010000035">
    <property type="protein sequence ID" value="MBE9118000.1"/>
    <property type="molecule type" value="Genomic_DNA"/>
</dbReference>
<keyword evidence="1" id="KW-0812">Transmembrane</keyword>
<feature type="transmembrane region" description="Helical" evidence="1">
    <location>
        <begin position="48"/>
        <end position="73"/>
    </location>
</feature>
<proteinExistence type="predicted"/>
<evidence type="ECO:0008006" key="4">
    <source>
        <dbReference type="Google" id="ProtNLM"/>
    </source>
</evidence>
<feature type="transmembrane region" description="Helical" evidence="1">
    <location>
        <begin position="130"/>
        <end position="151"/>
    </location>
</feature>
<name>A0A8J7JCZ6_9CYAN</name>
<dbReference type="RefSeq" id="WP_194031087.1">
    <property type="nucleotide sequence ID" value="NZ_JADEWZ010000035.1"/>
</dbReference>
<dbReference type="Proteomes" id="UP000654482">
    <property type="component" value="Unassembled WGS sequence"/>
</dbReference>
<protein>
    <recommendedName>
        <fullName evidence="4">DUF1772 domain-containing protein</fullName>
    </recommendedName>
</protein>
<keyword evidence="1" id="KW-1133">Transmembrane helix</keyword>
<feature type="transmembrane region" description="Helical" evidence="1">
    <location>
        <begin position="7"/>
        <end position="28"/>
    </location>
</feature>
<organism evidence="2 3">
    <name type="scientific">Lusitaniella coriacea LEGE 07157</name>
    <dbReference type="NCBI Taxonomy" id="945747"/>
    <lineage>
        <taxon>Bacteria</taxon>
        <taxon>Bacillati</taxon>
        <taxon>Cyanobacteriota</taxon>
        <taxon>Cyanophyceae</taxon>
        <taxon>Spirulinales</taxon>
        <taxon>Lusitaniellaceae</taxon>
        <taxon>Lusitaniella</taxon>
    </lineage>
</organism>
<feature type="transmembrane region" description="Helical" evidence="1">
    <location>
        <begin position="85"/>
        <end position="104"/>
    </location>
</feature>